<evidence type="ECO:0000256" key="17">
    <source>
        <dbReference type="ARBA" id="ARBA00031199"/>
    </source>
</evidence>
<keyword evidence="10" id="KW-0946">Virion</keyword>
<keyword evidence="12 18" id="KW-1133">Transmembrane helix</keyword>
<evidence type="ECO:0000256" key="6">
    <source>
        <dbReference type="ARBA" id="ARBA00022692"/>
    </source>
</evidence>
<dbReference type="GO" id="GO:0044178">
    <property type="term" value="C:host cell Golgi membrane"/>
    <property type="evidence" value="ECO:0007669"/>
    <property type="project" value="UniProtKB-SubCell"/>
</dbReference>
<dbReference type="InterPro" id="IPR026400">
    <property type="entry name" value="Bunya_nonstruc_pro_NSm"/>
</dbReference>
<feature type="domain" description="Bunyavirus glycoprotein G2" evidence="20">
    <location>
        <begin position="23"/>
        <end position="301"/>
    </location>
</feature>
<evidence type="ECO:0000256" key="5">
    <source>
        <dbReference type="ARBA" id="ARBA00022581"/>
    </source>
</evidence>
<dbReference type="GO" id="GO:0044003">
    <property type="term" value="P:symbiont-mediated perturbation of host process"/>
    <property type="evidence" value="ECO:0007669"/>
    <property type="project" value="InterPro"/>
</dbReference>
<evidence type="ECO:0000256" key="1">
    <source>
        <dbReference type="ARBA" id="ARBA00004182"/>
    </source>
</evidence>
<evidence type="ECO:0000256" key="10">
    <source>
        <dbReference type="ARBA" id="ARBA00022844"/>
    </source>
</evidence>
<evidence type="ECO:0000256" key="9">
    <source>
        <dbReference type="ARBA" id="ARBA00022812"/>
    </source>
</evidence>
<dbReference type="EMBL" id="KP792680">
    <property type="protein sequence ID" value="AKO90180.1"/>
    <property type="molecule type" value="Viral_cRNA"/>
</dbReference>
<dbReference type="InterPro" id="IPR005168">
    <property type="entry name" value="Bunya_G2"/>
</dbReference>
<accession>A0A0R7FNA1</accession>
<organism evidence="21 22">
    <name type="scientific">Orthobunyavirus teteense</name>
    <dbReference type="NCBI Taxonomy" id="3052448"/>
    <lineage>
        <taxon>Viruses</taxon>
        <taxon>Riboviria</taxon>
        <taxon>Orthornavirae</taxon>
        <taxon>Negarnaviricota</taxon>
        <taxon>Polyploviricotina</taxon>
        <taxon>Bunyaviricetes</taxon>
        <taxon>Elliovirales</taxon>
        <taxon>Peribunyaviridae</taxon>
        <taxon>Orthobunyavirus</taxon>
    </lineage>
</organism>
<keyword evidence="14" id="KW-0325">Glycoprotein</keyword>
<evidence type="ECO:0000256" key="11">
    <source>
        <dbReference type="ARBA" id="ARBA00022870"/>
    </source>
</evidence>
<evidence type="ECO:0000256" key="18">
    <source>
        <dbReference type="SAM" id="Phobius"/>
    </source>
</evidence>
<evidence type="ECO:0000256" key="4">
    <source>
        <dbReference type="ARBA" id="ARBA00015294"/>
    </source>
</evidence>
<dbReference type="NCBIfam" id="TIGR04210">
    <property type="entry name" value="bunya_NSm"/>
    <property type="match status" value="1"/>
</dbReference>
<dbReference type="Pfam" id="PF03563">
    <property type="entry name" value="Bunya_G2"/>
    <property type="match status" value="1"/>
</dbReference>
<keyword evidence="22" id="KW-1185">Reference proteome</keyword>
<dbReference type="KEGG" id="vg:37628476"/>
<dbReference type="Pfam" id="PF03557">
    <property type="entry name" value="Bunya_G1"/>
    <property type="match status" value="1"/>
</dbReference>
<dbReference type="GO" id="GO:0046718">
    <property type="term" value="P:symbiont entry into host cell"/>
    <property type="evidence" value="ECO:0007669"/>
    <property type="project" value="UniProtKB-KW"/>
</dbReference>
<reference evidence="21 22" key="1">
    <citation type="journal article" date="2015" name="Viruses">
        <title>Genetic and Phylogenetic Characterization of Tataguine and Witwatersrand Viruses and Other Orthobunyaviruses of the Anopheles A, Capim, Guama, Koongol, Mapputta, Tete, and Turlock Serogroups.</title>
        <authorList>
            <person name="Shchetinin A.M."/>
            <person name="Lvov D.K."/>
            <person name="Deriabin P.G."/>
            <person name="Botikov A.G."/>
            <person name="Gitelman A.K."/>
            <person name="Kuhn J.H."/>
            <person name="Alkhovsky S.V."/>
        </authorList>
    </citation>
    <scope>NUCLEOTIDE SEQUENCE [LARGE SCALE GENOMIC DNA]</scope>
    <source>
        <strain evidence="21">SAAn 3518</strain>
    </source>
</reference>
<dbReference type="Proteomes" id="UP000214440">
    <property type="component" value="Genome"/>
</dbReference>
<keyword evidence="16" id="KW-1160">Virus entry into host cell</keyword>
<feature type="transmembrane region" description="Helical" evidence="18">
    <location>
        <begin position="205"/>
        <end position="232"/>
    </location>
</feature>
<keyword evidence="5" id="KW-0945">Host-virus interaction</keyword>
<dbReference type="RefSeq" id="YP_009512922.1">
    <property type="nucleotide sequence ID" value="NC_039183.1"/>
</dbReference>
<comment type="subcellular location">
    <subcellularLocation>
        <location evidence="2">Host Golgi apparatus membrane</location>
        <topology evidence="2">Multi-pass membrane protein</topology>
    </subcellularLocation>
    <subcellularLocation>
        <location evidence="3">Host endoplasmic reticulum membrane</location>
    </subcellularLocation>
    <subcellularLocation>
        <location evidence="1">Virion membrane</location>
    </subcellularLocation>
</comment>
<evidence type="ECO:0000313" key="21">
    <source>
        <dbReference type="EMBL" id="AKO90180.1"/>
    </source>
</evidence>
<evidence type="ECO:0000256" key="7">
    <source>
        <dbReference type="ARBA" id="ARBA00022729"/>
    </source>
</evidence>
<keyword evidence="15" id="KW-1038">Host endoplasmic reticulum</keyword>
<feature type="transmembrane region" description="Helical" evidence="18">
    <location>
        <begin position="459"/>
        <end position="477"/>
    </location>
</feature>
<protein>
    <recommendedName>
        <fullName evidence="4">Envelopment polyprotein</fullName>
    </recommendedName>
    <alternativeName>
        <fullName evidence="17">M polyprotein</fullName>
    </alternativeName>
</protein>
<name>A0A0R7FNA1_9VIRU</name>
<feature type="transmembrane region" description="Helical" evidence="18">
    <location>
        <begin position="311"/>
        <end position="331"/>
    </location>
</feature>
<evidence type="ECO:0000256" key="14">
    <source>
        <dbReference type="ARBA" id="ARBA00023180"/>
    </source>
</evidence>
<evidence type="ECO:0000259" key="20">
    <source>
        <dbReference type="Pfam" id="PF03563"/>
    </source>
</evidence>
<keyword evidence="8" id="KW-1161">Viral attachment to host cell</keyword>
<dbReference type="GO" id="GO:0044167">
    <property type="term" value="C:host cell endoplasmic reticulum membrane"/>
    <property type="evidence" value="ECO:0007669"/>
    <property type="project" value="UniProtKB-SubCell"/>
</dbReference>
<keyword evidence="9" id="KW-1040">Host Golgi apparatus</keyword>
<feature type="transmembrane region" description="Helical" evidence="18">
    <location>
        <begin position="1386"/>
        <end position="1407"/>
    </location>
</feature>
<dbReference type="GeneID" id="37628476"/>
<evidence type="ECO:0000256" key="16">
    <source>
        <dbReference type="ARBA" id="ARBA00023296"/>
    </source>
</evidence>
<feature type="transmembrane region" description="Helical" evidence="18">
    <location>
        <begin position="361"/>
        <end position="384"/>
    </location>
</feature>
<evidence type="ECO:0000259" key="19">
    <source>
        <dbReference type="Pfam" id="PF03557"/>
    </source>
</evidence>
<evidence type="ECO:0000256" key="8">
    <source>
        <dbReference type="ARBA" id="ARBA00022804"/>
    </source>
</evidence>
<feature type="non-terminal residue" evidence="21">
    <location>
        <position position="1432"/>
    </location>
</feature>
<feature type="domain" description="Bunyavirus glycoprotein G1" evidence="19">
    <location>
        <begin position="532"/>
        <end position="1371"/>
    </location>
</feature>
<keyword evidence="11" id="KW-1043">Host membrane</keyword>
<dbReference type="GO" id="GO:0055036">
    <property type="term" value="C:virion membrane"/>
    <property type="evidence" value="ECO:0007669"/>
    <property type="project" value="UniProtKB-SubCell"/>
</dbReference>
<dbReference type="GO" id="GO:0019062">
    <property type="term" value="P:virion attachment to host cell"/>
    <property type="evidence" value="ECO:0007669"/>
    <property type="project" value="UniProtKB-KW"/>
</dbReference>
<evidence type="ECO:0000256" key="3">
    <source>
        <dbReference type="ARBA" id="ARBA00004625"/>
    </source>
</evidence>
<keyword evidence="13 18" id="KW-0472">Membrane</keyword>
<evidence type="ECO:0000313" key="22">
    <source>
        <dbReference type="Proteomes" id="UP000214440"/>
    </source>
</evidence>
<dbReference type="InterPro" id="IPR005167">
    <property type="entry name" value="Bunya_G1"/>
</dbReference>
<evidence type="ECO:0000256" key="12">
    <source>
        <dbReference type="ARBA" id="ARBA00022989"/>
    </source>
</evidence>
<keyword evidence="6 18" id="KW-0812">Transmembrane</keyword>
<keyword evidence="7" id="KW-0732">Signal</keyword>
<evidence type="ECO:0000256" key="15">
    <source>
        <dbReference type="ARBA" id="ARBA00023184"/>
    </source>
</evidence>
<sequence length="1432" mass="162305">MIYILLLLAISGVQPAPNPGLNKCFTGGFLVSKRTMNHGISDFCVRDDISMIKGVSVQVKNESNFNNAIYRMWNVKNWHKCNPIEMAGGTFTVYDIDSTMSLVPKSFSCRSDCRISIDKEEGSIILSSESLNHYSVTGSSSQTGWFKTKTAVQLSNTCEHIVVSCGTNQKPIHACFKTHMSCVRFLHKTMLPGQMAMSLCANIEIILLTLFSTITYLLLWMISGTYIIYILLPIFWPITYIFGLLYTKACKTCSTCGKPYHPFTKCGVECICGAEFGSTDRLKMHRQGKLCHGFKSGTTARALCRNKGSNLVLSILLAILFFSFLTPVHGLEDKERYSLLELGEVLPNIGYCPCPLQSSDWASWIAILVNLLASMLILLTPWIINKMYYHRIYNCRECEMYHYRKEVRIFGDFTNRCDTCICGFEPQVYEEIDYVCPVKDIHKKSENCLYQFDRKTVKFILLTLLLLNVISTGFVVAEPNPDCLKKPIDSNLSDFYKCYGKALVFNECGTHGTPNKQEIYNDFVEKGYAHSTDRKIFDLLDDDFNSAMTKIELNNNKHYQVLGESIVYQRYCDYHKTLNQVAGYSSVGFKTSLQFHHLNLCAYYPYKSICYCIEKIGSCRYTNDDFLETTENFYRSDNTSWSEDMNLVLQAISYAYRGLGTSIMASLYNGWDVENLKEFLKNMTDSTPRNVFLTGLIKFAKFVVGLNITKPTVSNYWAHLENTQRVQRSTQSLAAITINTGSTPIKECQNAKLVKCKSKIGDAVVVELVKCGSANNYYQVPAEGVTFSKDDKWCRGDTHCLKDFDPVTDQSQVKDLQCSDNSYLTHATIWHKDEKTCHLLNKGVCNVLGHSWEIAHCNNEHYYLTEASIKHSGSNNITEYCITANCKSSRRPIHPAYITECKWENHLQNVMHSASILYADIDSFRHSLESTIEGDLNSHLFKPLSNMPKIKPKYLSFTIQGVETEEGIRDSFISGEMAAIAGMANGFKVYTKDGQELFDIILYLKSAEYHAEYREIYKTGPTTTINVRHSEKCTGSCSQDLPVAKGWMGFSKEHTSSWGCEEFGCLAIGTGCLYGSCQDVIKPESTVYKKIGEDTTALDLCITLPHTTYCSKLDMLEPTITEKFELVFENTQVSILPERILVRNNKVYTGQINDLGSFAKYCGNVQQVNKTVIGQGVPKFDYICHAMQRKDVVVRKCFDNNYNNCLQLQNDPNLLMINNGSKLSLHIFGKKLGTMRYKVKLGDLNYKLYKQDVDVDGTGKCAGNSMSAMGISCQLDIEVSFETVCRLTSSCDSFHSTILLLPTEKKYSIKLMCQPKTEKIELQVCGHNIPIESNLIYKNEILDLAPVDQTHYVNEEDLKCATWICKVKEEGLSFIFKPFLDMLGKYTWIAIAVVVVILVLILSYYILIPVCGKIRDRLKEQQELDYSRIKNK</sequence>
<evidence type="ECO:0000256" key="13">
    <source>
        <dbReference type="ARBA" id="ARBA00023136"/>
    </source>
</evidence>
<proteinExistence type="predicted"/>
<evidence type="ECO:0000256" key="2">
    <source>
        <dbReference type="ARBA" id="ARBA00004252"/>
    </source>
</evidence>